<feature type="domain" description="Ketosynthase family 3 (KS3)" evidence="3">
    <location>
        <begin position="36"/>
        <end position="466"/>
    </location>
</feature>
<dbReference type="InterPro" id="IPR009081">
    <property type="entry name" value="PP-bd_ACP"/>
</dbReference>
<dbReference type="CDD" id="cd00833">
    <property type="entry name" value="PKS"/>
    <property type="match status" value="1"/>
</dbReference>
<protein>
    <submittedName>
        <fullName evidence="4">Beta-ketoacyl synthase</fullName>
    </submittedName>
</protein>
<dbReference type="PANTHER" id="PTHR43775">
    <property type="entry name" value="FATTY ACID SYNTHASE"/>
    <property type="match status" value="1"/>
</dbReference>
<dbReference type="InterPro" id="IPR016039">
    <property type="entry name" value="Thiolase-like"/>
</dbReference>
<dbReference type="InterPro" id="IPR020841">
    <property type="entry name" value="PKS_Beta-ketoAc_synthase_dom"/>
</dbReference>
<dbReference type="Proteomes" id="UP000601027">
    <property type="component" value="Unassembled WGS sequence"/>
</dbReference>
<evidence type="ECO:0000256" key="1">
    <source>
        <dbReference type="ARBA" id="ARBA00022679"/>
    </source>
</evidence>
<dbReference type="SUPFAM" id="SSF53901">
    <property type="entry name" value="Thiolase-like"/>
    <property type="match status" value="1"/>
</dbReference>
<comment type="caution">
    <text evidence="4">The sequence shown here is derived from an EMBL/GenBank/DDBJ whole genome shotgun (WGS) entry which is preliminary data.</text>
</comment>
<keyword evidence="1" id="KW-0808">Transferase</keyword>
<dbReference type="EMBL" id="JAEVHM010000015">
    <property type="protein sequence ID" value="MBM0231392.1"/>
    <property type="molecule type" value="Genomic_DNA"/>
</dbReference>
<dbReference type="InterPro" id="IPR018201">
    <property type="entry name" value="Ketoacyl_synth_AS"/>
</dbReference>
<proteinExistence type="predicted"/>
<accession>A0ABS1XQ59</accession>
<dbReference type="PROSITE" id="PS00606">
    <property type="entry name" value="KS3_1"/>
    <property type="match status" value="1"/>
</dbReference>
<dbReference type="InterPro" id="IPR032821">
    <property type="entry name" value="PKS_assoc"/>
</dbReference>
<sequence>MSQVIDEERIRRLMSEQLELSRRLRARIRELEGRNNHPLAVVGLGVRMPGGLDTPEQYWDFLCDDGLALSPIPTDRPGLRDVFDPRPGTPGRSYVDQAGFHPRIAEFDADFFGISHREAELLDPQQRMLLEVAWEAMERAGIAVRRKDRLDVGVFLGIMASEYTERLENRGDTSRIDPYYTTGGGLCFAAGRICHVMGFSGPTVSVDTACSSSLTALHLAVRAVRAGDCRYALVCGANLLLSANLMVSLCQTGALAADGRSKSFLASADGYGRAEGVGAVVLMRLERAEREGRPILAVVRGTATNHDGAASSLTAPNGQAQQEVITAALADAGVRAEEVGWVEAHGTGTPLGDPVEVGALDGALGEAVRRRGTPLLLGSVKARLGHLEAASGIAALIKTVLTLRHGEIPAAVGQDDGELNPRIPWGTMRFEVPRRKAAWPRSLARKVAGINSFGMSGTNVHAVLEAYEPEPAGSPDAAPRPELLVLSARSPAALFELAGAVSERLRNGDPTDSASICHTLRVGRVPFTYRLAVVGATSGELATGLAAATSAPAHRPVRAVRCATLVVPGDSALVTAACATIARAFPLLASETQPASVNPVLALAHLVGGLGVRVDVRRAATDDRSDTVAWLEWETDRQPHRQALVEGPESVWPQLFLRAVAELFLSGAELRLDTLRAPGARLVGDLPTYPFQRRRFWIDEPAAVGFRPSERSGAAVPLDAAVDPRDRESVEADLAAALRGVLGAREDPDPTLSFLDVGGDSFTFAEFTSLVGRRYGHGAAANDLSPHAPLSELVATIADDVVTRAGG</sequence>
<evidence type="ECO:0000313" key="4">
    <source>
        <dbReference type="EMBL" id="MBM0231392.1"/>
    </source>
</evidence>
<dbReference type="Pfam" id="PF02801">
    <property type="entry name" value="Ketoacyl-synt_C"/>
    <property type="match status" value="1"/>
</dbReference>
<dbReference type="InterPro" id="IPR036736">
    <property type="entry name" value="ACP-like_sf"/>
</dbReference>
<dbReference type="RefSeq" id="WP_203173866.1">
    <property type="nucleotide sequence ID" value="NZ_JAEVHM010000015.1"/>
</dbReference>
<feature type="domain" description="Carrier" evidence="2">
    <location>
        <begin position="725"/>
        <end position="801"/>
    </location>
</feature>
<dbReference type="InterPro" id="IPR014030">
    <property type="entry name" value="Ketoacyl_synth_N"/>
</dbReference>
<dbReference type="Pfam" id="PF16197">
    <property type="entry name" value="KAsynt_C_assoc"/>
    <property type="match status" value="1"/>
</dbReference>
<keyword evidence="5" id="KW-1185">Reference proteome</keyword>
<dbReference type="PROSITE" id="PS52004">
    <property type="entry name" value="KS3_2"/>
    <property type="match status" value="1"/>
</dbReference>
<dbReference type="SMART" id="SM00825">
    <property type="entry name" value="PKS_KS"/>
    <property type="match status" value="1"/>
</dbReference>
<dbReference type="Gene3D" id="3.40.47.10">
    <property type="match status" value="1"/>
</dbReference>
<evidence type="ECO:0000259" key="3">
    <source>
        <dbReference type="PROSITE" id="PS52004"/>
    </source>
</evidence>
<dbReference type="InterPro" id="IPR050091">
    <property type="entry name" value="PKS_NRPS_Biosynth_Enz"/>
</dbReference>
<gene>
    <name evidence="4" type="ORF">JNW91_05640</name>
</gene>
<dbReference type="Pfam" id="PF00550">
    <property type="entry name" value="PP-binding"/>
    <property type="match status" value="1"/>
</dbReference>
<reference evidence="4 5" key="1">
    <citation type="submission" date="2021-01" db="EMBL/GenBank/DDBJ databases">
        <title>Draft genome sequence of Micromonospora sp. strain STR1_7.</title>
        <authorList>
            <person name="Karlyshev A."/>
            <person name="Jawad R."/>
        </authorList>
    </citation>
    <scope>NUCLEOTIDE SEQUENCE [LARGE SCALE GENOMIC DNA]</scope>
    <source>
        <strain evidence="4 5">STR1-7</strain>
    </source>
</reference>
<evidence type="ECO:0000313" key="5">
    <source>
        <dbReference type="Proteomes" id="UP000601027"/>
    </source>
</evidence>
<dbReference type="PANTHER" id="PTHR43775:SF51">
    <property type="entry name" value="INACTIVE PHENOLPHTHIOCEROL SYNTHESIS POLYKETIDE SYNTHASE TYPE I PKS1-RELATED"/>
    <property type="match status" value="1"/>
</dbReference>
<organism evidence="4 5">
    <name type="scientific">Micromonospora parastrephiae</name>
    <dbReference type="NCBI Taxonomy" id="2806101"/>
    <lineage>
        <taxon>Bacteria</taxon>
        <taxon>Bacillati</taxon>
        <taxon>Actinomycetota</taxon>
        <taxon>Actinomycetes</taxon>
        <taxon>Micromonosporales</taxon>
        <taxon>Micromonosporaceae</taxon>
        <taxon>Micromonospora</taxon>
    </lineage>
</organism>
<evidence type="ECO:0000259" key="2">
    <source>
        <dbReference type="PROSITE" id="PS50075"/>
    </source>
</evidence>
<dbReference type="PROSITE" id="PS50075">
    <property type="entry name" value="CARRIER"/>
    <property type="match status" value="1"/>
</dbReference>
<name>A0ABS1XQ59_9ACTN</name>
<dbReference type="Gene3D" id="1.10.1200.10">
    <property type="entry name" value="ACP-like"/>
    <property type="match status" value="1"/>
</dbReference>
<dbReference type="Gene3D" id="3.30.70.3290">
    <property type="match status" value="2"/>
</dbReference>
<dbReference type="InterPro" id="IPR014031">
    <property type="entry name" value="Ketoacyl_synth_C"/>
</dbReference>
<dbReference type="SUPFAM" id="SSF47336">
    <property type="entry name" value="ACP-like"/>
    <property type="match status" value="1"/>
</dbReference>
<dbReference type="Pfam" id="PF00109">
    <property type="entry name" value="ketoacyl-synt"/>
    <property type="match status" value="1"/>
</dbReference>